<evidence type="ECO:0000313" key="7">
    <source>
        <dbReference type="Proteomes" id="UP000014227"/>
    </source>
</evidence>
<dbReference type="eggNOG" id="COG0665">
    <property type="taxonomic scope" value="Bacteria"/>
</dbReference>
<evidence type="ECO:0000313" key="6">
    <source>
        <dbReference type="EMBL" id="CCW35150.1"/>
    </source>
</evidence>
<dbReference type="Gene3D" id="3.50.50.60">
    <property type="entry name" value="FAD/NAD(P)-binding domain"/>
    <property type="match status" value="1"/>
</dbReference>
<dbReference type="KEGG" id="ccz:CCALI_01332"/>
<name>S0EUU8_CHTCT</name>
<accession>S0EUU8</accession>
<protein>
    <submittedName>
        <fullName evidence="6">Glycine/D-amino acid oxidases (Deaminating)</fullName>
        <ecNumber evidence="6">1.5.3.1</ecNumber>
    </submittedName>
</protein>
<keyword evidence="3" id="KW-0274">FAD</keyword>
<dbReference type="Gene3D" id="3.30.9.10">
    <property type="entry name" value="D-Amino Acid Oxidase, subunit A, domain 2"/>
    <property type="match status" value="1"/>
</dbReference>
<dbReference type="GO" id="GO:0008115">
    <property type="term" value="F:sarcosine oxidase activity"/>
    <property type="evidence" value="ECO:0007669"/>
    <property type="project" value="UniProtKB-EC"/>
</dbReference>
<keyword evidence="7" id="KW-1185">Reference proteome</keyword>
<dbReference type="STRING" id="454171.CP488_02763"/>
<dbReference type="PROSITE" id="PS51257">
    <property type="entry name" value="PROKAR_LIPOPROTEIN"/>
    <property type="match status" value="1"/>
</dbReference>
<evidence type="ECO:0000256" key="2">
    <source>
        <dbReference type="ARBA" id="ARBA00022630"/>
    </source>
</evidence>
<evidence type="ECO:0000259" key="5">
    <source>
        <dbReference type="Pfam" id="PF01266"/>
    </source>
</evidence>
<dbReference type="GO" id="GO:0050660">
    <property type="term" value="F:flavin adenine dinucleotide binding"/>
    <property type="evidence" value="ECO:0007669"/>
    <property type="project" value="InterPro"/>
</dbReference>
<dbReference type="PANTHER" id="PTHR10961:SF7">
    <property type="entry name" value="FAD DEPENDENT OXIDOREDUCTASE DOMAIN-CONTAINING PROTEIN"/>
    <property type="match status" value="1"/>
</dbReference>
<dbReference type="EC" id="1.5.3.1" evidence="6"/>
<dbReference type="Proteomes" id="UP000014227">
    <property type="component" value="Chromosome I"/>
</dbReference>
<dbReference type="RefSeq" id="WP_016482690.1">
    <property type="nucleotide sequence ID" value="NC_021487.1"/>
</dbReference>
<keyword evidence="2" id="KW-0285">Flavoprotein</keyword>
<dbReference type="NCBIfam" id="NF008425">
    <property type="entry name" value="PRK11259.1"/>
    <property type="match status" value="1"/>
</dbReference>
<feature type="domain" description="FAD dependent oxidoreductase" evidence="5">
    <location>
        <begin position="2"/>
        <end position="349"/>
    </location>
</feature>
<proteinExistence type="predicted"/>
<sequence length="384" mass="43386">MRVAVIGLGGTGSAACRYLAKRGHTVVGYEQFRVGNDKGSSYGESRAIRYGYADSFYTHLMKLAYRCWDELEAEANEELRVRCGSLFFGEEGNAFLRKTIQALDAEDIPYELLHKVEVERRFPAIRLAENELACYQAEGGFLRATRCVLANIRLAREYGAQIREHTSVQRLIMSREQPIVVTAHGEEAYDRVIVTAGPWISKLFPELHLPLEVTRQQVVYLQIARHPERFLPGAFPVWIDTDRLIYGFPQDGRVEGVKLADHHLGESVDPHSVNRVVDESYQLEMVAYALKRFPDLCDHVTYSQVCLYTNTPNEDFILDSVPNSPAVWLVSGCSGHGFKFTALLGKLVALLATDSAEIEPTLAAELRAIRRRFALKRFLKPFSE</sequence>
<evidence type="ECO:0000256" key="3">
    <source>
        <dbReference type="ARBA" id="ARBA00022827"/>
    </source>
</evidence>
<gene>
    <name evidence="6" type="ORF">CCALI_01332</name>
</gene>
<dbReference type="InterPro" id="IPR006076">
    <property type="entry name" value="FAD-dep_OxRdtase"/>
</dbReference>
<evidence type="ECO:0000256" key="1">
    <source>
        <dbReference type="ARBA" id="ARBA00001974"/>
    </source>
</evidence>
<dbReference type="SUPFAM" id="SSF51905">
    <property type="entry name" value="FAD/NAD(P)-binding domain"/>
    <property type="match status" value="1"/>
</dbReference>
<dbReference type="PATRIC" id="fig|1303518.3.peg.1362"/>
<dbReference type="Pfam" id="PF01266">
    <property type="entry name" value="DAO"/>
    <property type="match status" value="1"/>
</dbReference>
<reference evidence="7" key="1">
    <citation type="submission" date="2013-03" db="EMBL/GenBank/DDBJ databases">
        <title>Genome sequence of Chthonomonas calidirosea, the first sequenced genome from the Armatimonadetes phylum (formally candidate division OP10).</title>
        <authorList>
            <person name="Lee K.C.Y."/>
            <person name="Morgan X.C."/>
            <person name="Dunfield P.F."/>
            <person name="Tamas I."/>
            <person name="Houghton K.M."/>
            <person name="Vyssotski M."/>
            <person name="Ryan J.L.J."/>
            <person name="Lagutin K."/>
            <person name="McDonald I.R."/>
            <person name="Stott M.B."/>
        </authorList>
    </citation>
    <scope>NUCLEOTIDE SEQUENCE [LARGE SCALE GENOMIC DNA]</scope>
    <source>
        <strain evidence="7">DSM 23976 / ICMP 18418 / T49</strain>
    </source>
</reference>
<keyword evidence="4 6" id="KW-0560">Oxidoreductase</keyword>
<dbReference type="InterPro" id="IPR036188">
    <property type="entry name" value="FAD/NAD-bd_sf"/>
</dbReference>
<organism evidence="6 7">
    <name type="scientific">Chthonomonas calidirosea (strain DSM 23976 / ICMP 18418 / T49)</name>
    <dbReference type="NCBI Taxonomy" id="1303518"/>
    <lineage>
        <taxon>Bacteria</taxon>
        <taxon>Bacillati</taxon>
        <taxon>Armatimonadota</taxon>
        <taxon>Chthonomonadia</taxon>
        <taxon>Chthonomonadales</taxon>
        <taxon>Chthonomonadaceae</taxon>
        <taxon>Chthonomonas</taxon>
    </lineage>
</organism>
<comment type="cofactor">
    <cofactor evidence="1">
        <name>FAD</name>
        <dbReference type="ChEBI" id="CHEBI:57692"/>
    </cofactor>
</comment>
<dbReference type="InterPro" id="IPR045170">
    <property type="entry name" value="MTOX"/>
</dbReference>
<dbReference type="InParanoid" id="S0EUU8"/>
<dbReference type="AlphaFoldDB" id="S0EUU8"/>
<dbReference type="OrthoDB" id="9794226at2"/>
<dbReference type="EMBL" id="HF951689">
    <property type="protein sequence ID" value="CCW35150.1"/>
    <property type="molecule type" value="Genomic_DNA"/>
</dbReference>
<dbReference type="SUPFAM" id="SSF54373">
    <property type="entry name" value="FAD-linked reductases, C-terminal domain"/>
    <property type="match status" value="1"/>
</dbReference>
<dbReference type="PANTHER" id="PTHR10961">
    <property type="entry name" value="PEROXISOMAL SARCOSINE OXIDASE"/>
    <property type="match status" value="1"/>
</dbReference>
<dbReference type="HOGENOM" id="CLU_007884_2_2_0"/>
<evidence type="ECO:0000256" key="4">
    <source>
        <dbReference type="ARBA" id="ARBA00023002"/>
    </source>
</evidence>